<dbReference type="Proteomes" id="UP000254554">
    <property type="component" value="Unassembled WGS sequence"/>
</dbReference>
<dbReference type="RefSeq" id="WP_010654932.1">
    <property type="nucleotide sequence ID" value="NZ_JAPHOS010000001.1"/>
</dbReference>
<dbReference type="EMBL" id="UGGT01000001">
    <property type="protein sequence ID" value="STO22823.1"/>
    <property type="molecule type" value="Genomic_DNA"/>
</dbReference>
<evidence type="ECO:0000259" key="1">
    <source>
        <dbReference type="Pfam" id="PF10021"/>
    </source>
</evidence>
<dbReference type="STRING" id="1094715.GCA_000236165_02910"/>
<proteinExistence type="predicted"/>
<dbReference type="OrthoDB" id="9806181at2"/>
<dbReference type="InterPro" id="IPR043472">
    <property type="entry name" value="Macro_dom-like"/>
</dbReference>
<sequence>MFLRFFRGRATVRPSEFASILSVHESHKPGLLSGSLSGDRWRHESMGKTLNVITDHRKAEELKRQALTNLSSWTKTRSTPPSEVEVVYKDWGDAAFEATKKYARIYSILNMANSRYPGGGALEGGSAQEENMWHRSTCVLSLLENIVKPKPESTEVFEYTPEGRELIEGRRKMTEEELAILKEICLEAYSPDACKTYYSVEPRICFRGPEVLIEASMDDYNSNKFPDPEISFSFLPSTSIFPFHELRSAAPEHFSEPQSQAPEVVRAHRDDLRRRIAAQLDTLIVAKQPNAMFGAWGCGEFKNEPEIIAEIYAEEIEKRSSFFQHIMFPIINTHSLNNNFEIFQNVLAGIKLGETTKPQHSPKG</sequence>
<dbReference type="AlphaFoldDB" id="A0A377GDC8"/>
<dbReference type="InterPro" id="IPR019261">
    <property type="entry name" value="PARG_cat_microbial"/>
</dbReference>
<protein>
    <submittedName>
        <fullName evidence="2">Uncharacterized protein conserved in bacteria</fullName>
    </submittedName>
</protein>
<keyword evidence="3" id="KW-1185">Reference proteome</keyword>
<accession>A0A377GDC8</accession>
<feature type="domain" description="Microbial-type PARG catalytic" evidence="1">
    <location>
        <begin position="71"/>
        <end position="144"/>
    </location>
</feature>
<name>A0A377GDC8_9GAMM</name>
<dbReference type="GeneID" id="93293815"/>
<dbReference type="Gene3D" id="3.40.220.10">
    <property type="entry name" value="Leucine Aminopeptidase, subunit E, domain 1"/>
    <property type="match status" value="1"/>
</dbReference>
<organism evidence="2 3">
    <name type="scientific">Fluoribacter dumoffii</name>
    <dbReference type="NCBI Taxonomy" id="463"/>
    <lineage>
        <taxon>Bacteria</taxon>
        <taxon>Pseudomonadati</taxon>
        <taxon>Pseudomonadota</taxon>
        <taxon>Gammaproteobacteria</taxon>
        <taxon>Legionellales</taxon>
        <taxon>Legionellaceae</taxon>
        <taxon>Fluoribacter</taxon>
    </lineage>
</organism>
<dbReference type="PANTHER" id="PTHR35596">
    <property type="entry name" value="DUF2263 DOMAIN-CONTAINING PROTEIN"/>
    <property type="match status" value="1"/>
</dbReference>
<dbReference type="PANTHER" id="PTHR35596:SF1">
    <property type="entry name" value="MICROBIAL-TYPE PARG CATALYTIC DOMAIN-CONTAINING PROTEIN"/>
    <property type="match status" value="1"/>
</dbReference>
<reference evidence="2 3" key="1">
    <citation type="submission" date="2018-06" db="EMBL/GenBank/DDBJ databases">
        <authorList>
            <consortium name="Pathogen Informatics"/>
            <person name="Doyle S."/>
        </authorList>
    </citation>
    <scope>NUCLEOTIDE SEQUENCE [LARGE SCALE GENOMIC DNA]</scope>
    <source>
        <strain evidence="2 3">NCTC11370</strain>
    </source>
</reference>
<evidence type="ECO:0000313" key="2">
    <source>
        <dbReference type="EMBL" id="STO22823.1"/>
    </source>
</evidence>
<dbReference type="Pfam" id="PF10021">
    <property type="entry name" value="PARG_cat_microb"/>
    <property type="match status" value="1"/>
</dbReference>
<evidence type="ECO:0000313" key="3">
    <source>
        <dbReference type="Proteomes" id="UP000254554"/>
    </source>
</evidence>
<gene>
    <name evidence="2" type="ORF">NCTC11370_02925</name>
</gene>